<dbReference type="AlphaFoldDB" id="A0A5S9IJS8"/>
<evidence type="ECO:0000256" key="1">
    <source>
        <dbReference type="ARBA" id="ARBA00000642"/>
    </source>
</evidence>
<dbReference type="PRINTS" id="PR00477">
    <property type="entry name" value="PHGLYCKINASE"/>
</dbReference>
<dbReference type="Proteomes" id="UP000326354">
    <property type="component" value="Chromosome"/>
</dbReference>
<keyword evidence="5" id="KW-0547">Nucleotide-binding</keyword>
<dbReference type="Gene3D" id="3.40.50.1260">
    <property type="entry name" value="Phosphoglycerate kinase, N-terminal domain"/>
    <property type="match status" value="2"/>
</dbReference>
<gene>
    <name evidence="11" type="ORF">UABAM_01347</name>
</gene>
<evidence type="ECO:0000256" key="2">
    <source>
        <dbReference type="ARBA" id="ARBA00008982"/>
    </source>
</evidence>
<dbReference type="KEGG" id="uam:UABAM_01347"/>
<keyword evidence="7 9" id="KW-0067">ATP-binding</keyword>
<accession>A0A5S9IJS8</accession>
<feature type="binding site" evidence="9">
    <location>
        <begin position="384"/>
        <end position="387"/>
    </location>
    <ligand>
        <name>ATP</name>
        <dbReference type="ChEBI" id="CHEBI:30616"/>
    </ligand>
</feature>
<dbReference type="GO" id="GO:0006094">
    <property type="term" value="P:gluconeogenesis"/>
    <property type="evidence" value="ECO:0007669"/>
    <property type="project" value="TreeGrafter"/>
</dbReference>
<dbReference type="PIRSF" id="PIRSF000724">
    <property type="entry name" value="Pgk"/>
    <property type="match status" value="1"/>
</dbReference>
<proteinExistence type="inferred from homology"/>
<evidence type="ECO:0000313" key="11">
    <source>
        <dbReference type="EMBL" id="BBM83004.1"/>
    </source>
</evidence>
<feature type="binding site" evidence="8">
    <location>
        <position position="38"/>
    </location>
    <ligand>
        <name>(2R)-3-phosphoglycerate</name>
        <dbReference type="ChEBI" id="CHEBI:58272"/>
    </ligand>
</feature>
<reference evidence="11 12" key="1">
    <citation type="submission" date="2019-08" db="EMBL/GenBank/DDBJ databases">
        <title>Complete genome sequence of Candidatus Uab amorphum.</title>
        <authorList>
            <person name="Shiratori T."/>
            <person name="Suzuki S."/>
            <person name="Kakizawa Y."/>
            <person name="Ishida K."/>
        </authorList>
    </citation>
    <scope>NUCLEOTIDE SEQUENCE [LARGE SCALE GENOMIC DNA]</scope>
    <source>
        <strain evidence="11 12">SRT547</strain>
    </source>
</reference>
<evidence type="ECO:0000313" key="12">
    <source>
        <dbReference type="Proteomes" id="UP000326354"/>
    </source>
</evidence>
<feature type="binding site" evidence="8">
    <location>
        <begin position="23"/>
        <end position="25"/>
    </location>
    <ligand>
        <name>substrate</name>
    </ligand>
</feature>
<evidence type="ECO:0000256" key="3">
    <source>
        <dbReference type="ARBA" id="ARBA00013061"/>
    </source>
</evidence>
<feature type="binding site" evidence="8">
    <location>
        <position position="127"/>
    </location>
    <ligand>
        <name>(2R)-3-phosphoglycerate</name>
        <dbReference type="ChEBI" id="CHEBI:58272"/>
    </ligand>
</feature>
<evidence type="ECO:0000256" key="9">
    <source>
        <dbReference type="PIRSR" id="PIRSR000724-2"/>
    </source>
</evidence>
<dbReference type="OrthoDB" id="9808460at2"/>
<dbReference type="EMBL" id="AP019860">
    <property type="protein sequence ID" value="BBM83004.1"/>
    <property type="molecule type" value="Genomic_DNA"/>
</dbReference>
<dbReference type="SUPFAM" id="SSF53748">
    <property type="entry name" value="Phosphoglycerate kinase"/>
    <property type="match status" value="1"/>
</dbReference>
<feature type="binding site" evidence="8">
    <location>
        <position position="168"/>
    </location>
    <ligand>
        <name>(2R)-3-phosphoglycerate</name>
        <dbReference type="ChEBI" id="CHEBI:58272"/>
    </ligand>
</feature>
<dbReference type="GO" id="GO:0043531">
    <property type="term" value="F:ADP binding"/>
    <property type="evidence" value="ECO:0007669"/>
    <property type="project" value="TreeGrafter"/>
</dbReference>
<dbReference type="UniPathway" id="UPA00109">
    <property type="reaction ID" value="UER00185"/>
</dbReference>
<comment type="similarity">
    <text evidence="2 10">Belongs to the phosphoglycerate kinase family.</text>
</comment>
<name>A0A5S9IJS8_UABAM</name>
<keyword evidence="6 10" id="KW-0418">Kinase</keyword>
<dbReference type="EC" id="2.7.2.3" evidence="3 10"/>
<evidence type="ECO:0000256" key="7">
    <source>
        <dbReference type="ARBA" id="ARBA00022840"/>
    </source>
</evidence>
<keyword evidence="4 10" id="KW-0808">Transferase</keyword>
<evidence type="ECO:0000256" key="4">
    <source>
        <dbReference type="ARBA" id="ARBA00022679"/>
    </source>
</evidence>
<evidence type="ECO:0000256" key="5">
    <source>
        <dbReference type="ARBA" id="ARBA00022741"/>
    </source>
</evidence>
<dbReference type="InterPro" id="IPR015824">
    <property type="entry name" value="Phosphoglycerate_kinase_N"/>
</dbReference>
<dbReference type="GO" id="GO:0005829">
    <property type="term" value="C:cytosol"/>
    <property type="evidence" value="ECO:0007669"/>
    <property type="project" value="TreeGrafter"/>
</dbReference>
<keyword evidence="12" id="KW-1185">Reference proteome</keyword>
<dbReference type="PANTHER" id="PTHR11406">
    <property type="entry name" value="PHOSPHOGLYCERATE KINASE"/>
    <property type="match status" value="1"/>
</dbReference>
<evidence type="ECO:0000256" key="10">
    <source>
        <dbReference type="RuleBase" id="RU000532"/>
    </source>
</evidence>
<evidence type="ECO:0000256" key="8">
    <source>
        <dbReference type="PIRSR" id="PIRSR000724-1"/>
    </source>
</evidence>
<protein>
    <recommendedName>
        <fullName evidence="3 10">Phosphoglycerate kinase</fullName>
        <ecNumber evidence="3 10">2.7.2.3</ecNumber>
    </recommendedName>
</protein>
<dbReference type="InterPro" id="IPR036043">
    <property type="entry name" value="Phosphoglycerate_kinase_sf"/>
</dbReference>
<dbReference type="PANTHER" id="PTHR11406:SF23">
    <property type="entry name" value="PHOSPHOGLYCERATE KINASE 1, CHLOROPLASTIC-RELATED"/>
    <property type="match status" value="1"/>
</dbReference>
<feature type="binding site" evidence="8">
    <location>
        <begin position="61"/>
        <end position="64"/>
    </location>
    <ligand>
        <name>substrate</name>
    </ligand>
</feature>
<dbReference type="GO" id="GO:0004618">
    <property type="term" value="F:phosphoglycerate kinase activity"/>
    <property type="evidence" value="ECO:0007669"/>
    <property type="project" value="UniProtKB-EC"/>
</dbReference>
<dbReference type="Pfam" id="PF00162">
    <property type="entry name" value="PGK"/>
    <property type="match status" value="1"/>
</dbReference>
<dbReference type="InterPro" id="IPR001576">
    <property type="entry name" value="Phosphoglycerate_kinase"/>
</dbReference>
<dbReference type="RefSeq" id="WP_151967229.1">
    <property type="nucleotide sequence ID" value="NZ_AP019860.1"/>
</dbReference>
<dbReference type="GO" id="GO:0006096">
    <property type="term" value="P:glycolytic process"/>
    <property type="evidence" value="ECO:0007669"/>
    <property type="project" value="UniProtKB-UniPathway"/>
</dbReference>
<dbReference type="GO" id="GO:0005524">
    <property type="term" value="F:ATP binding"/>
    <property type="evidence" value="ECO:0007669"/>
    <property type="project" value="UniProtKB-KW"/>
</dbReference>
<organism evidence="11 12">
    <name type="scientific">Uabimicrobium amorphum</name>
    <dbReference type="NCBI Taxonomy" id="2596890"/>
    <lineage>
        <taxon>Bacteria</taxon>
        <taxon>Pseudomonadati</taxon>
        <taxon>Planctomycetota</taxon>
        <taxon>Candidatus Uabimicrobiia</taxon>
        <taxon>Candidatus Uabimicrobiales</taxon>
        <taxon>Candidatus Uabimicrobiaceae</taxon>
        <taxon>Candidatus Uabimicrobium</taxon>
    </lineage>
</organism>
<evidence type="ECO:0000256" key="6">
    <source>
        <dbReference type="ARBA" id="ARBA00022777"/>
    </source>
</evidence>
<sequence length="433" mass="47563">MQFHTIEDFKDKLQNQKVFVRVDTNTTLENGEMPLTSRIEQALQTINKLTGYGAAVVVGAHNGRSGETSFVSLGPLFSMLQKQNPSVPKMICPGNTYDSEYEGLNNAARDTIKNLQSGEILVLENLRFLKNETAKMSIDDFAQQKFVLDLLDSGVSHYVLDGFSVAHRAHMSIVGFSKVPNMAGLAVEKELKGAAKIKELLAQNQTGDGRVTFIFGGAKIQDYFQLMESALENKSVSKILPGGLFSSICLIINGYDLGQPSRVPLEKKDSKGKSTLDYQETLQKLMEKHPDVFVMPEDVAYLIDGKRVEYAIDEIPQEAREKGAVLDIGEKTILKYKQVLQESNMAYWKGPIGAFDINPLFAKGSQEVLQLLKENKQIFSVMGGGDTGQMLSKFDTLPSELSYVSLSGGALIQILAGNDLPGIAALEKSYKAS</sequence>
<comment type="catalytic activity">
    <reaction evidence="1 10">
        <text>(2R)-3-phosphoglycerate + ATP = (2R)-3-phospho-glyceroyl phosphate + ADP</text>
        <dbReference type="Rhea" id="RHEA:14801"/>
        <dbReference type="ChEBI" id="CHEBI:30616"/>
        <dbReference type="ChEBI" id="CHEBI:57604"/>
        <dbReference type="ChEBI" id="CHEBI:58272"/>
        <dbReference type="ChEBI" id="CHEBI:456216"/>
        <dbReference type="EC" id="2.7.2.3"/>
    </reaction>
</comment>